<organism evidence="2">
    <name type="scientific">Phytophthora nicotianae</name>
    <name type="common">Potato buckeye rot agent</name>
    <name type="synonym">Phytophthora parasitica</name>
    <dbReference type="NCBI Taxonomy" id="4792"/>
    <lineage>
        <taxon>Eukaryota</taxon>
        <taxon>Sar</taxon>
        <taxon>Stramenopiles</taxon>
        <taxon>Oomycota</taxon>
        <taxon>Peronosporomycetes</taxon>
        <taxon>Peronosporales</taxon>
        <taxon>Peronosporaceae</taxon>
        <taxon>Phytophthora</taxon>
    </lineage>
</organism>
<name>W2GTN6_PHYNI</name>
<sequence>MSVHSRVTTCSNWTHTTAQPTCPRNLPTPGNGRRAPASPVSCGRWAKPLASSSW</sequence>
<feature type="compositionally biased region" description="Polar residues" evidence="1">
    <location>
        <begin position="1"/>
        <end position="22"/>
    </location>
</feature>
<proteinExistence type="predicted"/>
<dbReference type="EMBL" id="KI686539">
    <property type="protein sequence ID" value="ETK85661.1"/>
    <property type="molecule type" value="Genomic_DNA"/>
</dbReference>
<evidence type="ECO:0000256" key="1">
    <source>
        <dbReference type="SAM" id="MobiDB-lite"/>
    </source>
</evidence>
<dbReference type="AlphaFoldDB" id="W2GTN6"/>
<dbReference type="Proteomes" id="UP000053236">
    <property type="component" value="Unassembled WGS sequence"/>
</dbReference>
<gene>
    <name evidence="2" type="ORF">L915_09598</name>
</gene>
<protein>
    <submittedName>
        <fullName evidence="2">Uncharacterized protein</fullName>
    </submittedName>
</protein>
<feature type="region of interest" description="Disordered" evidence="1">
    <location>
        <begin position="1"/>
        <end position="54"/>
    </location>
</feature>
<accession>W2GTN6</accession>
<reference evidence="2" key="1">
    <citation type="submission" date="2013-11" db="EMBL/GenBank/DDBJ databases">
        <title>The Genome Sequence of Phytophthora parasitica CJ02B3.</title>
        <authorList>
            <consortium name="The Broad Institute Genomics Platform"/>
            <person name="Russ C."/>
            <person name="Tyler B."/>
            <person name="Panabieres F."/>
            <person name="Shan W."/>
            <person name="Tripathy S."/>
            <person name="Grunwald N."/>
            <person name="Machado M."/>
            <person name="Johnson C.S."/>
            <person name="Arredondo F."/>
            <person name="Hong C."/>
            <person name="Coffey M."/>
            <person name="Young S.K."/>
            <person name="Zeng Q."/>
            <person name="Gargeya S."/>
            <person name="Fitzgerald M."/>
            <person name="Abouelleil A."/>
            <person name="Alvarado L."/>
            <person name="Chapman S.B."/>
            <person name="Gainer-Dewar J."/>
            <person name="Goldberg J."/>
            <person name="Griggs A."/>
            <person name="Gujja S."/>
            <person name="Hansen M."/>
            <person name="Howarth C."/>
            <person name="Imamovic A."/>
            <person name="Ireland A."/>
            <person name="Larimer J."/>
            <person name="McCowan C."/>
            <person name="Murphy C."/>
            <person name="Pearson M."/>
            <person name="Poon T.W."/>
            <person name="Priest M."/>
            <person name="Roberts A."/>
            <person name="Saif S."/>
            <person name="Shea T."/>
            <person name="Sykes S."/>
            <person name="Wortman J."/>
            <person name="Nusbaum C."/>
            <person name="Birren B."/>
        </authorList>
    </citation>
    <scope>NUCLEOTIDE SEQUENCE [LARGE SCALE GENOMIC DNA]</scope>
    <source>
        <strain evidence="2">CJ02B3</strain>
    </source>
</reference>
<evidence type="ECO:0000313" key="2">
    <source>
        <dbReference type="EMBL" id="ETK85661.1"/>
    </source>
</evidence>